<evidence type="ECO:0000313" key="1">
    <source>
        <dbReference type="EMBL" id="KAL1544416.1"/>
    </source>
</evidence>
<protein>
    <submittedName>
        <fullName evidence="1">Uncharacterized protein</fullName>
    </submittedName>
</protein>
<reference evidence="1 2" key="1">
    <citation type="submission" date="2024-06" db="EMBL/GenBank/DDBJ databases">
        <title>A chromosome level genome sequence of Diviner's sage (Salvia divinorum).</title>
        <authorList>
            <person name="Ford S.A."/>
            <person name="Ro D.-K."/>
            <person name="Ness R.W."/>
            <person name="Phillips M.A."/>
        </authorList>
    </citation>
    <scope>NUCLEOTIDE SEQUENCE [LARGE SCALE GENOMIC DNA]</scope>
    <source>
        <strain evidence="1">SAF-2024a</strain>
        <tissue evidence="1">Leaf</tissue>
    </source>
</reference>
<proteinExistence type="predicted"/>
<comment type="caution">
    <text evidence="1">The sequence shown here is derived from an EMBL/GenBank/DDBJ whole genome shotgun (WGS) entry which is preliminary data.</text>
</comment>
<dbReference type="AlphaFoldDB" id="A0ABD1GJX2"/>
<gene>
    <name evidence="1" type="ORF">AAHA92_21271</name>
</gene>
<dbReference type="EMBL" id="JBEAFC010000008">
    <property type="protein sequence ID" value="KAL1544416.1"/>
    <property type="molecule type" value="Genomic_DNA"/>
</dbReference>
<keyword evidence="2" id="KW-1185">Reference proteome</keyword>
<evidence type="ECO:0000313" key="2">
    <source>
        <dbReference type="Proteomes" id="UP001567538"/>
    </source>
</evidence>
<accession>A0ABD1GJX2</accession>
<dbReference type="Proteomes" id="UP001567538">
    <property type="component" value="Unassembled WGS sequence"/>
</dbReference>
<sequence length="153" mass="17533">MIECENKQWEQIIKVDGNTRSIRNKSWPYWEDWKEIFGHNRTNGLNSEDILESINVLDGHDNIGNMRVDGDYHVNLEDILANENAQDTRNKNIFSLISYGCTTATPHASLSLSANNQITISRILITTQRTKELTCHGGHCSFRVQTLCREILN</sequence>
<organism evidence="1 2">
    <name type="scientific">Salvia divinorum</name>
    <name type="common">Maria pastora</name>
    <name type="synonym">Diviner's sage</name>
    <dbReference type="NCBI Taxonomy" id="28513"/>
    <lineage>
        <taxon>Eukaryota</taxon>
        <taxon>Viridiplantae</taxon>
        <taxon>Streptophyta</taxon>
        <taxon>Embryophyta</taxon>
        <taxon>Tracheophyta</taxon>
        <taxon>Spermatophyta</taxon>
        <taxon>Magnoliopsida</taxon>
        <taxon>eudicotyledons</taxon>
        <taxon>Gunneridae</taxon>
        <taxon>Pentapetalae</taxon>
        <taxon>asterids</taxon>
        <taxon>lamiids</taxon>
        <taxon>Lamiales</taxon>
        <taxon>Lamiaceae</taxon>
        <taxon>Nepetoideae</taxon>
        <taxon>Mentheae</taxon>
        <taxon>Salviinae</taxon>
        <taxon>Salvia</taxon>
        <taxon>Salvia subgen. Calosphace</taxon>
    </lineage>
</organism>
<name>A0ABD1GJX2_SALDI</name>